<name>A0AAJ1D274_PANAN</name>
<sequence>MNASVLRHEWIEKVEQRVARESLTLSVKAIKYLPGSTVTFFNQGDVHLPLDNFCTSRRHCWQIIMRSSNMLFHQLNDWLCTGLNGCVNIWHRLPPLGSIVECVIVISIMGWLLSKIYSWRPVIYSVVLTVLINLLCMFGSVPVTCRREMQPCLRCSADSF</sequence>
<proteinExistence type="predicted"/>
<reference evidence="2" key="1">
    <citation type="submission" date="2022-06" db="EMBL/GenBank/DDBJ databases">
        <title>Dynamics of rice microbiomes reveals core vertical transmitted seed endophytes.</title>
        <authorList>
            <person name="Liao K."/>
            <person name="Zhang X."/>
        </authorList>
    </citation>
    <scope>NUCLEOTIDE SEQUENCE</scope>
    <source>
        <strain evidence="2">JT1-17</strain>
    </source>
</reference>
<comment type="caution">
    <text evidence="2">The sequence shown here is derived from an EMBL/GenBank/DDBJ whole genome shotgun (WGS) entry which is preliminary data.</text>
</comment>
<evidence type="ECO:0000256" key="1">
    <source>
        <dbReference type="SAM" id="Phobius"/>
    </source>
</evidence>
<dbReference type="Proteomes" id="UP001208888">
    <property type="component" value="Unassembled WGS sequence"/>
</dbReference>
<evidence type="ECO:0000313" key="2">
    <source>
        <dbReference type="EMBL" id="MCW0345843.1"/>
    </source>
</evidence>
<keyword evidence="1" id="KW-0812">Transmembrane</keyword>
<feature type="transmembrane region" description="Helical" evidence="1">
    <location>
        <begin position="99"/>
        <end position="117"/>
    </location>
</feature>
<dbReference type="EMBL" id="JANFVX010000020">
    <property type="protein sequence ID" value="MCW0345843.1"/>
    <property type="molecule type" value="Genomic_DNA"/>
</dbReference>
<gene>
    <name evidence="2" type="ORF">NB703_003936</name>
</gene>
<keyword evidence="1" id="KW-1133">Transmembrane helix</keyword>
<accession>A0AAJ1D274</accession>
<dbReference type="AlphaFoldDB" id="A0AAJ1D274"/>
<protein>
    <submittedName>
        <fullName evidence="2">Uncharacterized protein</fullName>
    </submittedName>
</protein>
<keyword evidence="1" id="KW-0472">Membrane</keyword>
<feature type="transmembrane region" description="Helical" evidence="1">
    <location>
        <begin position="123"/>
        <end position="144"/>
    </location>
</feature>
<organism evidence="2 3">
    <name type="scientific">Pantoea ananas</name>
    <name type="common">Erwinia uredovora</name>
    <dbReference type="NCBI Taxonomy" id="553"/>
    <lineage>
        <taxon>Bacteria</taxon>
        <taxon>Pseudomonadati</taxon>
        <taxon>Pseudomonadota</taxon>
        <taxon>Gammaproteobacteria</taxon>
        <taxon>Enterobacterales</taxon>
        <taxon>Erwiniaceae</taxon>
        <taxon>Pantoea</taxon>
    </lineage>
</organism>
<evidence type="ECO:0000313" key="3">
    <source>
        <dbReference type="Proteomes" id="UP001208888"/>
    </source>
</evidence>